<dbReference type="EMBL" id="JACGWN010000004">
    <property type="protein sequence ID" value="KAL0453789.1"/>
    <property type="molecule type" value="Genomic_DNA"/>
</dbReference>
<organism evidence="3">
    <name type="scientific">Sesamum latifolium</name>
    <dbReference type="NCBI Taxonomy" id="2727402"/>
    <lineage>
        <taxon>Eukaryota</taxon>
        <taxon>Viridiplantae</taxon>
        <taxon>Streptophyta</taxon>
        <taxon>Embryophyta</taxon>
        <taxon>Tracheophyta</taxon>
        <taxon>Spermatophyta</taxon>
        <taxon>Magnoliopsida</taxon>
        <taxon>eudicotyledons</taxon>
        <taxon>Gunneridae</taxon>
        <taxon>Pentapetalae</taxon>
        <taxon>asterids</taxon>
        <taxon>lamiids</taxon>
        <taxon>Lamiales</taxon>
        <taxon>Pedaliaceae</taxon>
        <taxon>Sesamum</taxon>
    </lineage>
</organism>
<dbReference type="PANTHER" id="PTHR31286:SF180">
    <property type="entry name" value="OS10G0362600 PROTEIN"/>
    <property type="match status" value="1"/>
</dbReference>
<gene>
    <name evidence="3" type="ORF">Slati_1357000</name>
</gene>
<feature type="domain" description="DUF4283" evidence="2">
    <location>
        <begin position="13"/>
        <end position="78"/>
    </location>
</feature>
<accession>A0AAW2XIQ5</accession>
<name>A0AAW2XIQ5_9LAMI</name>
<dbReference type="Pfam" id="PF14111">
    <property type="entry name" value="DUF4283"/>
    <property type="match status" value="1"/>
</dbReference>
<feature type="region of interest" description="Disordered" evidence="1">
    <location>
        <begin position="173"/>
        <end position="199"/>
    </location>
</feature>
<sequence>MSLRLHCVWIFFGKKSYFHDLNEYVRSVWPSVKDAIATTNGFYFLKFKTKAAMKEVIEGGLWLFQGQPIVLQQWEPSMVLRKHKHTRVPIWIKLRHLPVELWTTDGLSEVASKIGRPLYPDAIMMACTRLNFPHVCVMLDISLKLPKHLVIMVACPINKPVMKPRVSTYVLRSITEERKDPPPNVTRGDSSKPHDMEDDQHTAKIDLVKLLTDEGGKDKELVIYNPFRCSNDY</sequence>
<dbReference type="PANTHER" id="PTHR31286">
    <property type="entry name" value="GLYCINE-RICH CELL WALL STRUCTURAL PROTEIN 1.8-LIKE"/>
    <property type="match status" value="1"/>
</dbReference>
<proteinExistence type="predicted"/>
<feature type="compositionally biased region" description="Basic and acidic residues" evidence="1">
    <location>
        <begin position="189"/>
        <end position="199"/>
    </location>
</feature>
<evidence type="ECO:0000313" key="3">
    <source>
        <dbReference type="EMBL" id="KAL0453789.1"/>
    </source>
</evidence>
<dbReference type="InterPro" id="IPR025558">
    <property type="entry name" value="DUF4283"/>
</dbReference>
<dbReference type="InterPro" id="IPR040256">
    <property type="entry name" value="At4g02000-like"/>
</dbReference>
<evidence type="ECO:0000256" key="1">
    <source>
        <dbReference type="SAM" id="MobiDB-lite"/>
    </source>
</evidence>
<reference evidence="3" key="2">
    <citation type="journal article" date="2024" name="Plant">
        <title>Genomic evolution and insights into agronomic trait innovations of Sesamum species.</title>
        <authorList>
            <person name="Miao H."/>
            <person name="Wang L."/>
            <person name="Qu L."/>
            <person name="Liu H."/>
            <person name="Sun Y."/>
            <person name="Le M."/>
            <person name="Wang Q."/>
            <person name="Wei S."/>
            <person name="Zheng Y."/>
            <person name="Lin W."/>
            <person name="Duan Y."/>
            <person name="Cao H."/>
            <person name="Xiong S."/>
            <person name="Wang X."/>
            <person name="Wei L."/>
            <person name="Li C."/>
            <person name="Ma Q."/>
            <person name="Ju M."/>
            <person name="Zhao R."/>
            <person name="Li G."/>
            <person name="Mu C."/>
            <person name="Tian Q."/>
            <person name="Mei H."/>
            <person name="Zhang T."/>
            <person name="Gao T."/>
            <person name="Zhang H."/>
        </authorList>
    </citation>
    <scope>NUCLEOTIDE SEQUENCE</scope>
    <source>
        <strain evidence="3">KEN1</strain>
    </source>
</reference>
<comment type="caution">
    <text evidence="3">The sequence shown here is derived from an EMBL/GenBank/DDBJ whole genome shotgun (WGS) entry which is preliminary data.</text>
</comment>
<dbReference type="AlphaFoldDB" id="A0AAW2XIQ5"/>
<protein>
    <recommendedName>
        <fullName evidence="2">DUF4283 domain-containing protein</fullName>
    </recommendedName>
</protein>
<evidence type="ECO:0000259" key="2">
    <source>
        <dbReference type="Pfam" id="PF14111"/>
    </source>
</evidence>
<reference evidence="3" key="1">
    <citation type="submission" date="2020-06" db="EMBL/GenBank/DDBJ databases">
        <authorList>
            <person name="Li T."/>
            <person name="Hu X."/>
            <person name="Zhang T."/>
            <person name="Song X."/>
            <person name="Zhang H."/>
            <person name="Dai N."/>
            <person name="Sheng W."/>
            <person name="Hou X."/>
            <person name="Wei L."/>
        </authorList>
    </citation>
    <scope>NUCLEOTIDE SEQUENCE</scope>
    <source>
        <strain evidence="3">KEN1</strain>
        <tissue evidence="3">Leaf</tissue>
    </source>
</reference>